<sequence>MRPIVVLNILLVIILLIYAQPANAQFCILPQTTSIPFVTTCDLFYMNPYSVGALIIKEANRTTFASGHEGDLILTFTPAEPVENCISLPALPLIVQRQDSFMAYDDTYLFTDIIATGSIGT</sequence>
<accession>A0AAP2W6I4</accession>
<evidence type="ECO:0000313" key="2">
    <source>
        <dbReference type="Proteomes" id="UP001320159"/>
    </source>
</evidence>
<dbReference type="RefSeq" id="WP_230740834.1">
    <property type="nucleotide sequence ID" value="NZ_PGCK01000002.1"/>
</dbReference>
<comment type="caution">
    <text evidence="1">The sequence shown here is derived from an EMBL/GenBank/DDBJ whole genome shotgun (WGS) entry which is preliminary data.</text>
</comment>
<reference evidence="1 2" key="1">
    <citation type="submission" date="2017-11" db="EMBL/GenBank/DDBJ databases">
        <title>Isolation and Characterization of Family Methanocellaceae Species from Potential Methane Hydrate Area Offshore Southwestern Taiwan.</title>
        <authorList>
            <person name="Zhang W.-L."/>
            <person name="Chen W.-C."/>
            <person name="Lai M.-C."/>
            <person name="Chen S.-C."/>
        </authorList>
    </citation>
    <scope>NUCLEOTIDE SEQUENCE [LARGE SCALE GENOMIC DNA]</scope>
    <source>
        <strain evidence="1 2">CWC-04</strain>
    </source>
</reference>
<organism evidence="1 2">
    <name type="scientific">Methanooceanicella nereidis</name>
    <dbReference type="NCBI Taxonomy" id="2052831"/>
    <lineage>
        <taxon>Archaea</taxon>
        <taxon>Methanobacteriati</taxon>
        <taxon>Methanobacteriota</taxon>
        <taxon>Stenosarchaea group</taxon>
        <taxon>Methanomicrobia</taxon>
        <taxon>Methanocellales</taxon>
        <taxon>Methanocellaceae</taxon>
        <taxon>Methanooceanicella</taxon>
    </lineage>
</organism>
<gene>
    <name evidence="1" type="ORF">CUJ83_03950</name>
</gene>
<protein>
    <submittedName>
        <fullName evidence="1">Uncharacterized protein</fullName>
    </submittedName>
</protein>
<proteinExistence type="predicted"/>
<evidence type="ECO:0000313" key="1">
    <source>
        <dbReference type="EMBL" id="MCD1294146.1"/>
    </source>
</evidence>
<keyword evidence="2" id="KW-1185">Reference proteome</keyword>
<dbReference type="Proteomes" id="UP001320159">
    <property type="component" value="Unassembled WGS sequence"/>
</dbReference>
<dbReference type="AlphaFoldDB" id="A0AAP2W6I4"/>
<name>A0AAP2W6I4_9EURY</name>
<dbReference type="EMBL" id="PGCK01000002">
    <property type="protein sequence ID" value="MCD1294146.1"/>
    <property type="molecule type" value="Genomic_DNA"/>
</dbReference>